<protein>
    <submittedName>
        <fullName evidence="2">Uncharacterized protein</fullName>
    </submittedName>
</protein>
<evidence type="ECO:0000313" key="2">
    <source>
        <dbReference type="EMBL" id="MBB3193212.1"/>
    </source>
</evidence>
<reference evidence="2 3" key="1">
    <citation type="submission" date="2020-08" db="EMBL/GenBank/DDBJ databases">
        <title>Genomic Encyclopedia of Type Strains, Phase III (KMG-III): the genomes of soil and plant-associated and newly described type strains.</title>
        <authorList>
            <person name="Whitman W."/>
        </authorList>
    </citation>
    <scope>NUCLEOTIDE SEQUENCE [LARGE SCALE GENOMIC DNA]</scope>
    <source>
        <strain evidence="2 3">CECT 7247</strain>
    </source>
</reference>
<proteinExistence type="predicted"/>
<name>A0ABR6GNE9_9BURK</name>
<organism evidence="2 3">
    <name type="scientific">Roseateles terrae</name>
    <dbReference type="NCBI Taxonomy" id="431060"/>
    <lineage>
        <taxon>Bacteria</taxon>
        <taxon>Pseudomonadati</taxon>
        <taxon>Pseudomonadota</taxon>
        <taxon>Betaproteobacteria</taxon>
        <taxon>Burkholderiales</taxon>
        <taxon>Sphaerotilaceae</taxon>
        <taxon>Roseateles</taxon>
    </lineage>
</organism>
<accession>A0ABR6GNE9</accession>
<comment type="caution">
    <text evidence="2">The sequence shown here is derived from an EMBL/GenBank/DDBJ whole genome shotgun (WGS) entry which is preliminary data.</text>
</comment>
<dbReference type="Pfam" id="PF19268">
    <property type="entry name" value="CIS_TMP"/>
    <property type="match status" value="2"/>
</dbReference>
<dbReference type="Proteomes" id="UP000574369">
    <property type="component" value="Unassembled WGS sequence"/>
</dbReference>
<keyword evidence="3" id="KW-1185">Reference proteome</keyword>
<sequence length="633" mass="70426">MADAHLIEHLHADAQVHGVSAEEAERRWSDWLQHTGLRLLDEVLDDCFRETCAPDDVWTLPTLTLDLGPVNSPHWEDCWSQQLCLVARQALEDQRGPGGARHRPSGVRSRPQSRLVMLLQFLRSGRWPWQARGEDPRQLAQELLQHDAAALVAALRQEEDRALLVHRLVLQFDRSWLAALVRALLPGRPAQAQRLLAMVSGHGLHGQAPAGLVPLWQVVLDEALAAEGPATGSALARARQQLKVALALGRDVPVTSDPLLSLGDLWGQLLREDASWLRETLQAAARQEGLRDRLTRTLPTELVPTLLTLWMDTALHQEVQRWIETVLSTAPSTVVETRERRTMLWQATLDQALRGQTGSFEPQRYTEQVRLHLEARAPEGPMAPRRWFDKAVEKASSLLSSAARALGLRWRPRKHRHGADAHDDETGDANGGAAATASRTATASTRAADPSTPDPSLEPLTVPNAGLVLLQPYLPHLFQRLGLSTPAGFKDADTARRAALLLQALVLDTPDDGDAVPLRQSAVESDLALNKLLCGLPQQEPLPREWTLTTEERQVVQGLLTAVVQHWRVLGSTRPNGLRQTFLRRTGRLTREAEGWRLAVEPGPFDMLIDHLPWGYSVLKFGWMEGVLHVDWR</sequence>
<feature type="region of interest" description="Disordered" evidence="1">
    <location>
        <begin position="410"/>
        <end position="459"/>
    </location>
</feature>
<gene>
    <name evidence="2" type="ORF">FHS28_000577</name>
</gene>
<dbReference type="RefSeq" id="WP_088449168.1">
    <property type="nucleotide sequence ID" value="NZ_JACHXO010000001.1"/>
</dbReference>
<dbReference type="EMBL" id="JACHXO010000001">
    <property type="protein sequence ID" value="MBB3193212.1"/>
    <property type="molecule type" value="Genomic_DNA"/>
</dbReference>
<feature type="compositionally biased region" description="Low complexity" evidence="1">
    <location>
        <begin position="433"/>
        <end position="448"/>
    </location>
</feature>
<evidence type="ECO:0000313" key="3">
    <source>
        <dbReference type="Proteomes" id="UP000574369"/>
    </source>
</evidence>
<evidence type="ECO:0000256" key="1">
    <source>
        <dbReference type="SAM" id="MobiDB-lite"/>
    </source>
</evidence>
<dbReference type="InterPro" id="IPR045538">
    <property type="entry name" value="CIS_TMP"/>
</dbReference>